<feature type="compositionally biased region" description="Polar residues" evidence="1">
    <location>
        <begin position="1"/>
        <end position="13"/>
    </location>
</feature>
<keyword evidence="5" id="KW-1185">Reference proteome</keyword>
<evidence type="ECO:0000259" key="3">
    <source>
        <dbReference type="PROSITE" id="PS51294"/>
    </source>
</evidence>
<dbReference type="CDD" id="cd00167">
    <property type="entry name" value="SANT"/>
    <property type="match status" value="1"/>
</dbReference>
<dbReference type="InterPro" id="IPR001005">
    <property type="entry name" value="SANT/Myb"/>
</dbReference>
<dbReference type="InterPro" id="IPR017930">
    <property type="entry name" value="Myb_dom"/>
</dbReference>
<evidence type="ECO:0000313" key="5">
    <source>
        <dbReference type="Proteomes" id="UP001355207"/>
    </source>
</evidence>
<gene>
    <name evidence="4" type="ORF">L201_000805</name>
</gene>
<dbReference type="Proteomes" id="UP001355207">
    <property type="component" value="Chromosome 1"/>
</dbReference>
<feature type="domain" description="Myb-like" evidence="2">
    <location>
        <begin position="47"/>
        <end position="95"/>
    </location>
</feature>
<dbReference type="InterPro" id="IPR009057">
    <property type="entry name" value="Homeodomain-like_sf"/>
</dbReference>
<dbReference type="AlphaFoldDB" id="A0AAX4JN31"/>
<name>A0AAX4JN31_9TREE</name>
<evidence type="ECO:0000256" key="1">
    <source>
        <dbReference type="SAM" id="MobiDB-lite"/>
    </source>
</evidence>
<protein>
    <recommendedName>
        <fullName evidence="6">Myb-like domain-containing protein</fullName>
    </recommendedName>
</protein>
<organism evidence="4 5">
    <name type="scientific">Kwoniella dendrophila CBS 6074</name>
    <dbReference type="NCBI Taxonomy" id="1295534"/>
    <lineage>
        <taxon>Eukaryota</taxon>
        <taxon>Fungi</taxon>
        <taxon>Dikarya</taxon>
        <taxon>Basidiomycota</taxon>
        <taxon>Agaricomycotina</taxon>
        <taxon>Tremellomycetes</taxon>
        <taxon>Tremellales</taxon>
        <taxon>Cryptococcaceae</taxon>
        <taxon>Kwoniella</taxon>
    </lineage>
</organism>
<dbReference type="Pfam" id="PF00249">
    <property type="entry name" value="Myb_DNA-binding"/>
    <property type="match status" value="1"/>
</dbReference>
<sequence length="108" mass="12237">MPRQAADTSSPTSKPYDRPSTPIKAEDNKPNPKSPKKSPSTKTERKRENVAGRKWTSEELLILFNHVMKNGQRDWDNAVQGRTANQCNQTWSKTLLPFIKQSIESKGV</sequence>
<dbReference type="SUPFAM" id="SSF46689">
    <property type="entry name" value="Homeodomain-like"/>
    <property type="match status" value="1"/>
</dbReference>
<feature type="compositionally biased region" description="Basic and acidic residues" evidence="1">
    <location>
        <begin position="42"/>
        <end position="54"/>
    </location>
</feature>
<dbReference type="PROSITE" id="PS50090">
    <property type="entry name" value="MYB_LIKE"/>
    <property type="match status" value="1"/>
</dbReference>
<accession>A0AAX4JN31</accession>
<evidence type="ECO:0000313" key="4">
    <source>
        <dbReference type="EMBL" id="WWC85935.1"/>
    </source>
</evidence>
<dbReference type="RefSeq" id="XP_066072698.1">
    <property type="nucleotide sequence ID" value="XM_066216601.1"/>
</dbReference>
<dbReference type="PROSITE" id="PS51294">
    <property type="entry name" value="HTH_MYB"/>
    <property type="match status" value="1"/>
</dbReference>
<feature type="domain" description="HTH myb-type" evidence="3">
    <location>
        <begin position="47"/>
        <end position="99"/>
    </location>
</feature>
<proteinExistence type="predicted"/>
<dbReference type="EMBL" id="CP144098">
    <property type="protein sequence ID" value="WWC85935.1"/>
    <property type="molecule type" value="Genomic_DNA"/>
</dbReference>
<feature type="region of interest" description="Disordered" evidence="1">
    <location>
        <begin position="1"/>
        <end position="54"/>
    </location>
</feature>
<evidence type="ECO:0008006" key="6">
    <source>
        <dbReference type="Google" id="ProtNLM"/>
    </source>
</evidence>
<dbReference type="GeneID" id="91091477"/>
<evidence type="ECO:0000259" key="2">
    <source>
        <dbReference type="PROSITE" id="PS50090"/>
    </source>
</evidence>
<reference evidence="4 5" key="1">
    <citation type="submission" date="2024-01" db="EMBL/GenBank/DDBJ databases">
        <title>Comparative genomics of Cryptococcus and Kwoniella reveals pathogenesis evolution and contrasting modes of karyotype evolution via chromosome fusion or intercentromeric recombination.</title>
        <authorList>
            <person name="Coelho M.A."/>
            <person name="David-Palma M."/>
            <person name="Shea T."/>
            <person name="Bowers K."/>
            <person name="McGinley-Smith S."/>
            <person name="Mohammad A.W."/>
            <person name="Gnirke A."/>
            <person name="Yurkov A.M."/>
            <person name="Nowrousian M."/>
            <person name="Sun S."/>
            <person name="Cuomo C.A."/>
            <person name="Heitman J."/>
        </authorList>
    </citation>
    <scope>NUCLEOTIDE SEQUENCE [LARGE SCALE GENOMIC DNA]</scope>
    <source>
        <strain evidence="4 5">CBS 6074</strain>
    </source>
</reference>
<dbReference type="Gene3D" id="1.10.10.60">
    <property type="entry name" value="Homeodomain-like"/>
    <property type="match status" value="1"/>
</dbReference>